<keyword evidence="1" id="KW-0472">Membrane</keyword>
<dbReference type="Proteomes" id="UP000215914">
    <property type="component" value="Unassembled WGS sequence"/>
</dbReference>
<evidence type="ECO:0000313" key="3">
    <source>
        <dbReference type="Proteomes" id="UP000215914"/>
    </source>
</evidence>
<dbReference type="AlphaFoldDB" id="A0A9K3ELU6"/>
<sequence>MTTKPRASFSSSSCCNLVVITSILSFMVLLYDEYFEKGFGNNFLTLLVWVSDWSVHSLWIASVANSSSTSSTS</sequence>
<gene>
    <name evidence="2" type="ORF">HanXRQr2_Chr13g0608421</name>
</gene>
<reference evidence="2" key="1">
    <citation type="journal article" date="2017" name="Nature">
        <title>The sunflower genome provides insights into oil metabolism, flowering and Asterid evolution.</title>
        <authorList>
            <person name="Badouin H."/>
            <person name="Gouzy J."/>
            <person name="Grassa C.J."/>
            <person name="Murat F."/>
            <person name="Staton S.E."/>
            <person name="Cottret L."/>
            <person name="Lelandais-Briere C."/>
            <person name="Owens G.L."/>
            <person name="Carrere S."/>
            <person name="Mayjonade B."/>
            <person name="Legrand L."/>
            <person name="Gill N."/>
            <person name="Kane N.C."/>
            <person name="Bowers J.E."/>
            <person name="Hubner S."/>
            <person name="Bellec A."/>
            <person name="Berard A."/>
            <person name="Berges H."/>
            <person name="Blanchet N."/>
            <person name="Boniface M.C."/>
            <person name="Brunel D."/>
            <person name="Catrice O."/>
            <person name="Chaidir N."/>
            <person name="Claudel C."/>
            <person name="Donnadieu C."/>
            <person name="Faraut T."/>
            <person name="Fievet G."/>
            <person name="Helmstetter N."/>
            <person name="King M."/>
            <person name="Knapp S.J."/>
            <person name="Lai Z."/>
            <person name="Le Paslier M.C."/>
            <person name="Lippi Y."/>
            <person name="Lorenzon L."/>
            <person name="Mandel J.R."/>
            <person name="Marage G."/>
            <person name="Marchand G."/>
            <person name="Marquand E."/>
            <person name="Bret-Mestries E."/>
            <person name="Morien E."/>
            <person name="Nambeesan S."/>
            <person name="Nguyen T."/>
            <person name="Pegot-Espagnet P."/>
            <person name="Pouilly N."/>
            <person name="Raftis F."/>
            <person name="Sallet E."/>
            <person name="Schiex T."/>
            <person name="Thomas J."/>
            <person name="Vandecasteele C."/>
            <person name="Vares D."/>
            <person name="Vear F."/>
            <person name="Vautrin S."/>
            <person name="Crespi M."/>
            <person name="Mangin B."/>
            <person name="Burke J.M."/>
            <person name="Salse J."/>
            <person name="Munos S."/>
            <person name="Vincourt P."/>
            <person name="Rieseberg L.H."/>
            <person name="Langlade N.B."/>
        </authorList>
    </citation>
    <scope>NUCLEOTIDE SEQUENCE</scope>
    <source>
        <tissue evidence="2">Leaves</tissue>
    </source>
</reference>
<reference evidence="2" key="2">
    <citation type="submission" date="2020-06" db="EMBL/GenBank/DDBJ databases">
        <title>Helianthus annuus Genome sequencing and assembly Release 2.</title>
        <authorList>
            <person name="Gouzy J."/>
            <person name="Langlade N."/>
            <person name="Munos S."/>
        </authorList>
    </citation>
    <scope>NUCLEOTIDE SEQUENCE</scope>
    <source>
        <tissue evidence="2">Leaves</tissue>
    </source>
</reference>
<comment type="caution">
    <text evidence="2">The sequence shown here is derived from an EMBL/GenBank/DDBJ whole genome shotgun (WGS) entry which is preliminary data.</text>
</comment>
<dbReference type="EMBL" id="MNCJ02000328">
    <property type="protein sequence ID" value="KAF5775116.1"/>
    <property type="molecule type" value="Genomic_DNA"/>
</dbReference>
<evidence type="ECO:0000256" key="1">
    <source>
        <dbReference type="SAM" id="Phobius"/>
    </source>
</evidence>
<organism evidence="2 3">
    <name type="scientific">Helianthus annuus</name>
    <name type="common">Common sunflower</name>
    <dbReference type="NCBI Taxonomy" id="4232"/>
    <lineage>
        <taxon>Eukaryota</taxon>
        <taxon>Viridiplantae</taxon>
        <taxon>Streptophyta</taxon>
        <taxon>Embryophyta</taxon>
        <taxon>Tracheophyta</taxon>
        <taxon>Spermatophyta</taxon>
        <taxon>Magnoliopsida</taxon>
        <taxon>eudicotyledons</taxon>
        <taxon>Gunneridae</taxon>
        <taxon>Pentapetalae</taxon>
        <taxon>asterids</taxon>
        <taxon>campanulids</taxon>
        <taxon>Asterales</taxon>
        <taxon>Asteraceae</taxon>
        <taxon>Asteroideae</taxon>
        <taxon>Heliantheae alliance</taxon>
        <taxon>Heliantheae</taxon>
        <taxon>Helianthus</taxon>
    </lineage>
</organism>
<evidence type="ECO:0000313" key="2">
    <source>
        <dbReference type="EMBL" id="KAF5775116.1"/>
    </source>
</evidence>
<protein>
    <submittedName>
        <fullName evidence="2">Uncharacterized protein</fullName>
    </submittedName>
</protein>
<name>A0A9K3ELU6_HELAN</name>
<accession>A0A9K3ELU6</accession>
<feature type="transmembrane region" description="Helical" evidence="1">
    <location>
        <begin position="12"/>
        <end position="31"/>
    </location>
</feature>
<keyword evidence="1" id="KW-0812">Transmembrane</keyword>
<keyword evidence="1" id="KW-1133">Transmembrane helix</keyword>
<keyword evidence="3" id="KW-1185">Reference proteome</keyword>
<proteinExistence type="predicted"/>
<dbReference type="Gramene" id="mRNA:HanXRQr2_Chr13g0608421">
    <property type="protein sequence ID" value="CDS:HanXRQr2_Chr13g0608421.1"/>
    <property type="gene ID" value="HanXRQr2_Chr13g0608421"/>
</dbReference>